<dbReference type="STRING" id="870435.A0A0C3JIB0"/>
<evidence type="ECO:0000256" key="1">
    <source>
        <dbReference type="SAM" id="MobiDB-lite"/>
    </source>
</evidence>
<reference evidence="3" key="2">
    <citation type="submission" date="2015-01" db="EMBL/GenBank/DDBJ databases">
        <title>Evolutionary Origins and Diversification of the Mycorrhizal Mutualists.</title>
        <authorList>
            <consortium name="DOE Joint Genome Institute"/>
            <consortium name="Mycorrhizal Genomics Consortium"/>
            <person name="Kohler A."/>
            <person name="Kuo A."/>
            <person name="Nagy L.G."/>
            <person name="Floudas D."/>
            <person name="Copeland A."/>
            <person name="Barry K.W."/>
            <person name="Cichocki N."/>
            <person name="Veneault-Fourrey C."/>
            <person name="LaButti K."/>
            <person name="Lindquist E.A."/>
            <person name="Lipzen A."/>
            <person name="Lundell T."/>
            <person name="Morin E."/>
            <person name="Murat C."/>
            <person name="Riley R."/>
            <person name="Ohm R."/>
            <person name="Sun H."/>
            <person name="Tunlid A."/>
            <person name="Henrissat B."/>
            <person name="Grigoriev I.V."/>
            <person name="Hibbett D.S."/>
            <person name="Martin F."/>
        </authorList>
    </citation>
    <scope>NUCLEOTIDE SEQUENCE [LARGE SCALE GENOMIC DNA]</scope>
    <source>
        <strain evidence="3">Marx 270</strain>
    </source>
</reference>
<feature type="region of interest" description="Disordered" evidence="1">
    <location>
        <begin position="194"/>
        <end position="224"/>
    </location>
</feature>
<dbReference type="Proteomes" id="UP000054217">
    <property type="component" value="Unassembled WGS sequence"/>
</dbReference>
<feature type="compositionally biased region" description="Acidic residues" evidence="1">
    <location>
        <begin position="215"/>
        <end position="224"/>
    </location>
</feature>
<feature type="compositionally biased region" description="Acidic residues" evidence="1">
    <location>
        <begin position="134"/>
        <end position="143"/>
    </location>
</feature>
<dbReference type="OrthoDB" id="3267098at2759"/>
<feature type="non-terminal residue" evidence="2">
    <location>
        <position position="1"/>
    </location>
</feature>
<name>A0A0C3JIB0_PISTI</name>
<feature type="region of interest" description="Disordered" evidence="1">
    <location>
        <begin position="131"/>
        <end position="170"/>
    </location>
</feature>
<dbReference type="InParanoid" id="A0A0C3JIB0"/>
<dbReference type="HOGENOM" id="CLU_1237604_0_0_1"/>
<organism evidence="2 3">
    <name type="scientific">Pisolithus tinctorius Marx 270</name>
    <dbReference type="NCBI Taxonomy" id="870435"/>
    <lineage>
        <taxon>Eukaryota</taxon>
        <taxon>Fungi</taxon>
        <taxon>Dikarya</taxon>
        <taxon>Basidiomycota</taxon>
        <taxon>Agaricomycotina</taxon>
        <taxon>Agaricomycetes</taxon>
        <taxon>Agaricomycetidae</taxon>
        <taxon>Boletales</taxon>
        <taxon>Sclerodermatineae</taxon>
        <taxon>Pisolithaceae</taxon>
        <taxon>Pisolithus</taxon>
    </lineage>
</organism>
<accession>A0A0C3JIB0</accession>
<evidence type="ECO:0000313" key="3">
    <source>
        <dbReference type="Proteomes" id="UP000054217"/>
    </source>
</evidence>
<dbReference type="AlphaFoldDB" id="A0A0C3JIB0"/>
<feature type="compositionally biased region" description="Basic and acidic residues" evidence="1">
    <location>
        <begin position="144"/>
        <end position="161"/>
    </location>
</feature>
<keyword evidence="3" id="KW-1185">Reference proteome</keyword>
<protein>
    <submittedName>
        <fullName evidence="2">Uncharacterized protein</fullName>
    </submittedName>
</protein>
<proteinExistence type="predicted"/>
<dbReference type="EMBL" id="KN831956">
    <property type="protein sequence ID" value="KIO08813.1"/>
    <property type="molecule type" value="Genomic_DNA"/>
</dbReference>
<gene>
    <name evidence="2" type="ORF">M404DRAFT_132931</name>
</gene>
<evidence type="ECO:0000313" key="2">
    <source>
        <dbReference type="EMBL" id="KIO08813.1"/>
    </source>
</evidence>
<reference evidence="2 3" key="1">
    <citation type="submission" date="2014-04" db="EMBL/GenBank/DDBJ databases">
        <authorList>
            <consortium name="DOE Joint Genome Institute"/>
            <person name="Kuo A."/>
            <person name="Kohler A."/>
            <person name="Costa M.D."/>
            <person name="Nagy L.G."/>
            <person name="Floudas D."/>
            <person name="Copeland A."/>
            <person name="Barry K.W."/>
            <person name="Cichocki N."/>
            <person name="Veneault-Fourrey C."/>
            <person name="LaButti K."/>
            <person name="Lindquist E.A."/>
            <person name="Lipzen A."/>
            <person name="Lundell T."/>
            <person name="Morin E."/>
            <person name="Murat C."/>
            <person name="Sun H."/>
            <person name="Tunlid A."/>
            <person name="Henrissat B."/>
            <person name="Grigoriev I.V."/>
            <person name="Hibbett D.S."/>
            <person name="Martin F."/>
            <person name="Nordberg H.P."/>
            <person name="Cantor M.N."/>
            <person name="Hua S.X."/>
        </authorList>
    </citation>
    <scope>NUCLEOTIDE SEQUENCE [LARGE SCALE GENOMIC DNA]</scope>
    <source>
        <strain evidence="2 3">Marx 270</strain>
    </source>
</reference>
<sequence length="224" mass="25385">WFTRDWHFKSGWASRHLPCVRFYPEDDLDNVFGFVDLNDVVHAIHIIPAFHFGHTSSLLGTSIAHQEIEKDEDWDWYYINMFVDRDMFMQFCGGGVGHKMTHEVTCCLLNDWDKLDNAPVTLEWEHAFMHGNEDSDSDGDDVDEQKIITDKGGEGDSDTSRSMHFSSDEGSICSDLADEMEEYGYGNLEQVVKDESDDIAQTGSDVDDGAGGNLDDTEFDYGDL</sequence>